<evidence type="ECO:0000256" key="3">
    <source>
        <dbReference type="ARBA" id="ARBA00022723"/>
    </source>
</evidence>
<dbReference type="Pfam" id="PF00271">
    <property type="entry name" value="Helicase_C"/>
    <property type="match status" value="1"/>
</dbReference>
<dbReference type="InterPro" id="IPR041222">
    <property type="entry name" value="PriA_3primeBD"/>
</dbReference>
<dbReference type="FunFam" id="3.40.50.300:FF:000489">
    <property type="entry name" value="Primosome assembly protein PriA"/>
    <property type="match status" value="1"/>
</dbReference>
<keyword evidence="9 12" id="KW-0238">DNA-binding</keyword>
<dbReference type="GO" id="GO:0006270">
    <property type="term" value="P:DNA replication initiation"/>
    <property type="evidence" value="ECO:0007669"/>
    <property type="project" value="TreeGrafter"/>
</dbReference>
<evidence type="ECO:0000259" key="13">
    <source>
        <dbReference type="PROSITE" id="PS51192"/>
    </source>
</evidence>
<protein>
    <recommendedName>
        <fullName evidence="12">Replication restart protein PriA</fullName>
    </recommendedName>
    <alternativeName>
        <fullName evidence="12">ATP-dependent DNA helicase PriA</fullName>
        <ecNumber evidence="12">5.6.2.4</ecNumber>
    </alternativeName>
    <alternativeName>
        <fullName evidence="12">DNA 3'-5' helicase PriA</fullName>
    </alternativeName>
</protein>
<dbReference type="CDD" id="cd18804">
    <property type="entry name" value="SF2_C_priA"/>
    <property type="match status" value="1"/>
</dbReference>
<organism evidence="15 16">
    <name type="scientific">Cesiribacter andamanensis AMV16</name>
    <dbReference type="NCBI Taxonomy" id="1279009"/>
    <lineage>
        <taxon>Bacteria</taxon>
        <taxon>Pseudomonadati</taxon>
        <taxon>Bacteroidota</taxon>
        <taxon>Cytophagia</taxon>
        <taxon>Cytophagales</taxon>
        <taxon>Cesiribacteraceae</taxon>
        <taxon>Cesiribacter</taxon>
    </lineage>
</organism>
<feature type="binding site" evidence="12">
    <location>
        <position position="557"/>
    </location>
    <ligand>
        <name>Zn(2+)</name>
        <dbReference type="ChEBI" id="CHEBI:29105"/>
        <label>2</label>
    </ligand>
</feature>
<keyword evidence="8 12" id="KW-0067">ATP-binding</keyword>
<comment type="caution">
    <text evidence="15">The sequence shown here is derived from an EMBL/GenBank/DDBJ whole genome shotgun (WGS) entry which is preliminary data.</text>
</comment>
<dbReference type="GO" id="GO:0008270">
    <property type="term" value="F:zinc ion binding"/>
    <property type="evidence" value="ECO:0007669"/>
    <property type="project" value="UniProtKB-UniRule"/>
</dbReference>
<dbReference type="InterPro" id="IPR001650">
    <property type="entry name" value="Helicase_C-like"/>
</dbReference>
<dbReference type="InterPro" id="IPR042115">
    <property type="entry name" value="PriA_3primeBD_sf"/>
</dbReference>
<feature type="domain" description="Helicase C-terminal" evidence="14">
    <location>
        <begin position="515"/>
        <end position="746"/>
    </location>
</feature>
<dbReference type="EC" id="5.6.2.4" evidence="12"/>
<feature type="binding site" evidence="12">
    <location>
        <position position="572"/>
    </location>
    <ligand>
        <name>Zn(2+)</name>
        <dbReference type="ChEBI" id="CHEBI:29105"/>
        <label>2</label>
    </ligand>
</feature>
<comment type="subunit">
    <text evidence="12">Component of the replication restart primosome.</text>
</comment>
<dbReference type="Proteomes" id="UP000011910">
    <property type="component" value="Unassembled WGS sequence"/>
</dbReference>
<comment type="function">
    <text evidence="12">Initiates the restart of stalled replication forks, which reloads the replicative helicase on sites other than the origin of replication. Recognizes and binds to abandoned replication forks and remodels them to uncover a helicase loading site. Promotes assembly of the primosome at these replication forks.</text>
</comment>
<feature type="binding site" evidence="12">
    <location>
        <position position="575"/>
    </location>
    <ligand>
        <name>Zn(2+)</name>
        <dbReference type="ChEBI" id="CHEBI:29105"/>
        <label>2</label>
    </ligand>
</feature>
<evidence type="ECO:0000256" key="1">
    <source>
        <dbReference type="ARBA" id="ARBA00022515"/>
    </source>
</evidence>
<dbReference type="InterPro" id="IPR040498">
    <property type="entry name" value="PriA_CRR"/>
</dbReference>
<comment type="catalytic activity">
    <reaction evidence="12">
        <text>Couples ATP hydrolysis with the unwinding of duplex DNA by translocating in the 3'-5' direction.</text>
        <dbReference type="EC" id="5.6.2.4"/>
    </reaction>
</comment>
<evidence type="ECO:0000313" key="15">
    <source>
        <dbReference type="EMBL" id="EMR00983.1"/>
    </source>
</evidence>
<accession>M7MX28</accession>
<dbReference type="EMBL" id="AODQ01000159">
    <property type="protein sequence ID" value="EMR00983.1"/>
    <property type="molecule type" value="Genomic_DNA"/>
</dbReference>
<evidence type="ECO:0000256" key="2">
    <source>
        <dbReference type="ARBA" id="ARBA00022705"/>
    </source>
</evidence>
<feature type="binding site" evidence="12">
    <location>
        <position position="545"/>
    </location>
    <ligand>
        <name>Zn(2+)</name>
        <dbReference type="ChEBI" id="CHEBI:29105"/>
        <label>1</label>
    </ligand>
</feature>
<keyword evidence="10 12" id="KW-0413">Isomerase</keyword>
<evidence type="ECO:0000256" key="11">
    <source>
        <dbReference type="ARBA" id="ARBA00048988"/>
    </source>
</evidence>
<dbReference type="AlphaFoldDB" id="M7MX28"/>
<dbReference type="CDD" id="cd17929">
    <property type="entry name" value="DEXHc_priA"/>
    <property type="match status" value="1"/>
</dbReference>
<dbReference type="SMART" id="SM00490">
    <property type="entry name" value="HELICc"/>
    <property type="match status" value="1"/>
</dbReference>
<comment type="cofactor">
    <cofactor evidence="12">
        <name>Zn(2+)</name>
        <dbReference type="ChEBI" id="CHEBI:29105"/>
    </cofactor>
    <text evidence="12">Binds 2 zinc ions per subunit.</text>
</comment>
<dbReference type="Gene3D" id="3.40.50.300">
    <property type="entry name" value="P-loop containing nucleotide triphosphate hydrolases"/>
    <property type="match status" value="2"/>
</dbReference>
<comment type="similarity">
    <text evidence="12">Belongs to the helicase family. PriA subfamily.</text>
</comment>
<dbReference type="GO" id="GO:0006310">
    <property type="term" value="P:DNA recombination"/>
    <property type="evidence" value="ECO:0007669"/>
    <property type="project" value="InterPro"/>
</dbReference>
<feature type="binding site" evidence="12">
    <location>
        <position position="548"/>
    </location>
    <ligand>
        <name>Zn(2+)</name>
        <dbReference type="ChEBI" id="CHEBI:29105"/>
        <label>1</label>
    </ligand>
</feature>
<dbReference type="PANTHER" id="PTHR30580">
    <property type="entry name" value="PRIMOSOMAL PROTEIN N"/>
    <property type="match status" value="1"/>
</dbReference>
<dbReference type="NCBIfam" id="TIGR00595">
    <property type="entry name" value="priA"/>
    <property type="match status" value="1"/>
</dbReference>
<dbReference type="GO" id="GO:0005524">
    <property type="term" value="F:ATP binding"/>
    <property type="evidence" value="ECO:0007669"/>
    <property type="project" value="UniProtKB-UniRule"/>
</dbReference>
<dbReference type="Gene3D" id="3.40.1440.60">
    <property type="entry name" value="PriA, 3(prime) DNA-binding domain"/>
    <property type="match status" value="1"/>
</dbReference>
<comment type="catalytic activity">
    <reaction evidence="11 12">
        <text>ATP + H2O = ADP + phosphate + H(+)</text>
        <dbReference type="Rhea" id="RHEA:13065"/>
        <dbReference type="ChEBI" id="CHEBI:15377"/>
        <dbReference type="ChEBI" id="CHEBI:15378"/>
        <dbReference type="ChEBI" id="CHEBI:30616"/>
        <dbReference type="ChEBI" id="CHEBI:43474"/>
        <dbReference type="ChEBI" id="CHEBI:456216"/>
        <dbReference type="EC" id="5.6.2.4"/>
    </reaction>
</comment>
<feature type="domain" description="Helicase ATP-binding" evidence="13">
    <location>
        <begin position="315"/>
        <end position="482"/>
    </location>
</feature>
<evidence type="ECO:0000313" key="16">
    <source>
        <dbReference type="Proteomes" id="UP000011910"/>
    </source>
</evidence>
<reference evidence="15 16" key="1">
    <citation type="journal article" date="2013" name="Genome Announc.">
        <title>Draft Genome Sequence of Cesiribacter andamanensis Strain AMV16T, Isolated from a Soil Sample from a Mud Volcano in the Andaman Islands, India.</title>
        <authorList>
            <person name="Shivaji S."/>
            <person name="Ara S."/>
            <person name="Begum Z."/>
            <person name="Srinivas T.N."/>
            <person name="Singh A."/>
            <person name="Kumar Pinnaka A."/>
        </authorList>
    </citation>
    <scope>NUCLEOTIDE SEQUENCE [LARGE SCALE GENOMIC DNA]</scope>
    <source>
        <strain evidence="15 16">AMV16</strain>
    </source>
</reference>
<dbReference type="PANTHER" id="PTHR30580:SF0">
    <property type="entry name" value="PRIMOSOMAL PROTEIN N"/>
    <property type="match status" value="1"/>
</dbReference>
<feature type="binding site" evidence="12">
    <location>
        <position position="585"/>
    </location>
    <ligand>
        <name>Zn(2+)</name>
        <dbReference type="ChEBI" id="CHEBI:29105"/>
        <label>1</label>
    </ligand>
</feature>
<dbReference type="GO" id="GO:0006269">
    <property type="term" value="P:DNA replication, synthesis of primer"/>
    <property type="evidence" value="ECO:0007669"/>
    <property type="project" value="UniProtKB-KW"/>
</dbReference>
<dbReference type="STRING" id="1279009.ADICEAN_03896"/>
<dbReference type="HAMAP" id="MF_00983">
    <property type="entry name" value="PriA"/>
    <property type="match status" value="1"/>
</dbReference>
<proteinExistence type="inferred from homology"/>
<dbReference type="GO" id="GO:0003677">
    <property type="term" value="F:DNA binding"/>
    <property type="evidence" value="ECO:0007669"/>
    <property type="project" value="UniProtKB-UniRule"/>
</dbReference>
<dbReference type="Pfam" id="PF18319">
    <property type="entry name" value="Zn_ribbon_PriA"/>
    <property type="match status" value="1"/>
</dbReference>
<dbReference type="FunFam" id="3.40.1440.60:FF:000001">
    <property type="entry name" value="Primosomal protein N"/>
    <property type="match status" value="1"/>
</dbReference>
<keyword evidence="1 12" id="KW-0639">Primosome</keyword>
<dbReference type="PATRIC" id="fig|1279009.4.peg.3943"/>
<dbReference type="InterPro" id="IPR041236">
    <property type="entry name" value="PriA_C"/>
</dbReference>
<sequence length="840" mass="95361">MQQLQLHIQEGRDERQTLFCDVLLPVPVPKYFTYRVPYALNDSLMPGCRVVVQFGKKKILTGIVAEVHDRVPEAYDARYLLEQLDEQPVVQPLQLRLFQWMADYYMCTPGEVLNVALPSGLKLSSQSQVQLHPDFSFATTEHSFNEKELLLLQSLQAQDHLSYADVEKLLGQKSLYQLFKNLLAKEAILLYEQVKDKYKPKTVRRVRLQPGLVQDTASLEALFKALESHPKQADVLLKYLREVPVLKEPGRNEKGLAKSELVDAQISPSSVRTLVKNGILEEFEEAVPRFWIPEADANVDIHLTGEQQGARQQILDHFEDKDTVLLHGITGSGKTELYISLIREALDNGSQVLYLLPEIALTTQIVGRLKKVFGGQMGVYHSRFSDNERVEVWQGVLNGSFPLVVGVRSSIFLPFHNLGLIIVDEEHETSYKQYDPAPRYHARDTALVLARMHGGKTLLGSATPSIETYYQAEQGKFGLVQLHKRYGEAQLPQLELADTRLALKQKTMKAMFTPALVDGLKLVVERKEQAIVFQNRRGYAPYINCEECSWIPKCQNCAVSLTYHLRVNELRCHYCGLVEYVPTACPACGSHKIKTVGYGTEKLEESLRLLIPEATVERMDLDTTRRKNSFQVLLDDFGDHKIDILVGTQMVSKGLDFEGVTLVGIFDADRMIHYPDFRSHERTYQLVTQVAGRAGRSSKPGRVIIQTSNTELPLLHTILVADYLGLYKTEIDERRQYFYPPFSRLIRLVVRHSEKELTETAAKALAERLRSKLGVERVLGPEEPLVGRIRGLYLMHITLKLERQGLDVPAVKQYLLEQSQQLVSEKAFKGVEVVPDVDPY</sequence>
<keyword evidence="5 12" id="KW-0378">Hydrolase</keyword>
<keyword evidence="6 12" id="KW-0347">Helicase</keyword>
<dbReference type="InterPro" id="IPR011545">
    <property type="entry name" value="DEAD/DEAH_box_helicase_dom"/>
</dbReference>
<keyword evidence="2 12" id="KW-0235">DNA replication</keyword>
<evidence type="ECO:0000259" key="14">
    <source>
        <dbReference type="PROSITE" id="PS51194"/>
    </source>
</evidence>
<evidence type="ECO:0000256" key="5">
    <source>
        <dbReference type="ARBA" id="ARBA00022801"/>
    </source>
</evidence>
<keyword evidence="4 12" id="KW-0547">Nucleotide-binding</keyword>
<dbReference type="InterPro" id="IPR005259">
    <property type="entry name" value="PriA"/>
</dbReference>
<evidence type="ECO:0000256" key="4">
    <source>
        <dbReference type="ARBA" id="ARBA00022741"/>
    </source>
</evidence>
<evidence type="ECO:0000256" key="9">
    <source>
        <dbReference type="ARBA" id="ARBA00023125"/>
    </source>
</evidence>
<evidence type="ECO:0000256" key="7">
    <source>
        <dbReference type="ARBA" id="ARBA00022833"/>
    </source>
</evidence>
<dbReference type="SUPFAM" id="SSF52540">
    <property type="entry name" value="P-loop containing nucleoside triphosphate hydrolases"/>
    <property type="match status" value="1"/>
</dbReference>
<dbReference type="Pfam" id="PF18074">
    <property type="entry name" value="PriA_C"/>
    <property type="match status" value="1"/>
</dbReference>
<keyword evidence="3 12" id="KW-0479">Metal-binding</keyword>
<keyword evidence="7 12" id="KW-0862">Zinc</keyword>
<evidence type="ECO:0000256" key="10">
    <source>
        <dbReference type="ARBA" id="ARBA00023235"/>
    </source>
</evidence>
<dbReference type="GO" id="GO:0006302">
    <property type="term" value="P:double-strand break repair"/>
    <property type="evidence" value="ECO:0007669"/>
    <property type="project" value="InterPro"/>
</dbReference>
<dbReference type="SMART" id="SM00487">
    <property type="entry name" value="DEXDc"/>
    <property type="match status" value="1"/>
</dbReference>
<dbReference type="GO" id="GO:1990077">
    <property type="term" value="C:primosome complex"/>
    <property type="evidence" value="ECO:0007669"/>
    <property type="project" value="UniProtKB-UniRule"/>
</dbReference>
<dbReference type="InterPro" id="IPR014001">
    <property type="entry name" value="Helicase_ATP-bd"/>
</dbReference>
<dbReference type="PROSITE" id="PS51194">
    <property type="entry name" value="HELICASE_CTER"/>
    <property type="match status" value="1"/>
</dbReference>
<dbReference type="Pfam" id="PF17764">
    <property type="entry name" value="PriA_3primeBD"/>
    <property type="match status" value="1"/>
</dbReference>
<feature type="binding site" evidence="12">
    <location>
        <position position="588"/>
    </location>
    <ligand>
        <name>Zn(2+)</name>
        <dbReference type="ChEBI" id="CHEBI:29105"/>
        <label>1</label>
    </ligand>
</feature>
<name>M7MX28_9BACT</name>
<feature type="binding site" evidence="12">
    <location>
        <position position="554"/>
    </location>
    <ligand>
        <name>Zn(2+)</name>
        <dbReference type="ChEBI" id="CHEBI:29105"/>
        <label>2</label>
    </ligand>
</feature>
<dbReference type="RefSeq" id="WP_009197273.1">
    <property type="nucleotide sequence ID" value="NZ_AODQ01000159.1"/>
</dbReference>
<dbReference type="PROSITE" id="PS51192">
    <property type="entry name" value="HELICASE_ATP_BIND_1"/>
    <property type="match status" value="1"/>
</dbReference>
<dbReference type="Pfam" id="PF00270">
    <property type="entry name" value="DEAD"/>
    <property type="match status" value="1"/>
</dbReference>
<evidence type="ECO:0000256" key="12">
    <source>
        <dbReference type="HAMAP-Rule" id="MF_00983"/>
    </source>
</evidence>
<evidence type="ECO:0000256" key="6">
    <source>
        <dbReference type="ARBA" id="ARBA00022806"/>
    </source>
</evidence>
<evidence type="ECO:0000256" key="8">
    <source>
        <dbReference type="ARBA" id="ARBA00022840"/>
    </source>
</evidence>
<keyword evidence="16" id="KW-1185">Reference proteome</keyword>
<dbReference type="GO" id="GO:0016887">
    <property type="term" value="F:ATP hydrolysis activity"/>
    <property type="evidence" value="ECO:0007669"/>
    <property type="project" value="RHEA"/>
</dbReference>
<dbReference type="InterPro" id="IPR027417">
    <property type="entry name" value="P-loop_NTPase"/>
</dbReference>
<dbReference type="eggNOG" id="COG1198">
    <property type="taxonomic scope" value="Bacteria"/>
</dbReference>
<dbReference type="GO" id="GO:0043138">
    <property type="term" value="F:3'-5' DNA helicase activity"/>
    <property type="evidence" value="ECO:0007669"/>
    <property type="project" value="UniProtKB-EC"/>
</dbReference>
<gene>
    <name evidence="12 15" type="primary">priA</name>
    <name evidence="15" type="ORF">ADICEAN_03896</name>
</gene>